<feature type="coiled-coil region" evidence="1">
    <location>
        <begin position="22"/>
        <end position="49"/>
    </location>
</feature>
<dbReference type="EMBL" id="MT142453">
    <property type="protein sequence ID" value="QJA81280.1"/>
    <property type="molecule type" value="Genomic_DNA"/>
</dbReference>
<proteinExistence type="predicted"/>
<protein>
    <submittedName>
        <fullName evidence="2">Uncharacterized protein</fullName>
    </submittedName>
</protein>
<accession>A0A6M3KHP1</accession>
<keyword evidence="1" id="KW-0175">Coiled coil</keyword>
<dbReference type="AlphaFoldDB" id="A0A6M3KHP1"/>
<name>A0A6M3KHP1_9ZZZZ</name>
<evidence type="ECO:0000313" key="2">
    <source>
        <dbReference type="EMBL" id="QJA81280.1"/>
    </source>
</evidence>
<evidence type="ECO:0000256" key="1">
    <source>
        <dbReference type="SAM" id="Coils"/>
    </source>
</evidence>
<sequence>MREDGTAAINDCADLRAAHRRAHDAEAALSRMRGDLAAAEQAVREVLSQVKTALTPPDDAAPEAKEG</sequence>
<reference evidence="2" key="1">
    <citation type="submission" date="2020-03" db="EMBL/GenBank/DDBJ databases">
        <title>The deep terrestrial virosphere.</title>
        <authorList>
            <person name="Holmfeldt K."/>
            <person name="Nilsson E."/>
            <person name="Simone D."/>
            <person name="Lopez-Fernandez M."/>
            <person name="Wu X."/>
            <person name="de Brujin I."/>
            <person name="Lundin D."/>
            <person name="Andersson A."/>
            <person name="Bertilsson S."/>
            <person name="Dopson M."/>
        </authorList>
    </citation>
    <scope>NUCLEOTIDE SEQUENCE</scope>
    <source>
        <strain evidence="2">MM415A00561</strain>
    </source>
</reference>
<gene>
    <name evidence="2" type="ORF">MM415A00561_0028</name>
</gene>
<organism evidence="2">
    <name type="scientific">viral metagenome</name>
    <dbReference type="NCBI Taxonomy" id="1070528"/>
    <lineage>
        <taxon>unclassified sequences</taxon>
        <taxon>metagenomes</taxon>
        <taxon>organismal metagenomes</taxon>
    </lineage>
</organism>